<dbReference type="SUPFAM" id="SSF48239">
    <property type="entry name" value="Terpenoid cyclases/Protein prenyltransferases"/>
    <property type="match status" value="1"/>
</dbReference>
<protein>
    <recommendedName>
        <fullName evidence="3">Prenyltransferase</fullName>
    </recommendedName>
</protein>
<dbReference type="InterPro" id="IPR008930">
    <property type="entry name" value="Terpenoid_cyclase/PrenylTrfase"/>
</dbReference>
<evidence type="ECO:0000313" key="1">
    <source>
        <dbReference type="EMBL" id="MCT2583193.1"/>
    </source>
</evidence>
<dbReference type="EMBL" id="JAFFZE010000009">
    <property type="protein sequence ID" value="MCT2583193.1"/>
    <property type="molecule type" value="Genomic_DNA"/>
</dbReference>
<proteinExistence type="predicted"/>
<name>A0ABT2J5P9_9PSEU</name>
<evidence type="ECO:0008006" key="3">
    <source>
        <dbReference type="Google" id="ProtNLM"/>
    </source>
</evidence>
<gene>
    <name evidence="1" type="ORF">JT362_08710</name>
</gene>
<evidence type="ECO:0000313" key="2">
    <source>
        <dbReference type="Proteomes" id="UP001156441"/>
    </source>
</evidence>
<reference evidence="1 2" key="1">
    <citation type="submission" date="2021-02" db="EMBL/GenBank/DDBJ databases">
        <title>Actinophytocola xerophila sp. nov., isolated from soil of cotton cropping field.</title>
        <authorList>
            <person name="Huang R."/>
            <person name="Chen X."/>
            <person name="Ge X."/>
            <person name="Liu W."/>
        </authorList>
    </citation>
    <scope>NUCLEOTIDE SEQUENCE [LARGE SCALE GENOMIC DNA]</scope>
    <source>
        <strain evidence="1 2">S1-96</strain>
    </source>
</reference>
<keyword evidence="2" id="KW-1185">Reference proteome</keyword>
<accession>A0ABT2J5P9</accession>
<comment type="caution">
    <text evidence="1">The sequence shown here is derived from an EMBL/GenBank/DDBJ whole genome shotgun (WGS) entry which is preliminary data.</text>
</comment>
<dbReference type="RefSeq" id="WP_260191028.1">
    <property type="nucleotide sequence ID" value="NZ_JAFFZE010000009.1"/>
</dbReference>
<organism evidence="1 2">
    <name type="scientific">Actinophytocola gossypii</name>
    <dbReference type="NCBI Taxonomy" id="2812003"/>
    <lineage>
        <taxon>Bacteria</taxon>
        <taxon>Bacillati</taxon>
        <taxon>Actinomycetota</taxon>
        <taxon>Actinomycetes</taxon>
        <taxon>Pseudonocardiales</taxon>
        <taxon>Pseudonocardiaceae</taxon>
    </lineage>
</organism>
<dbReference type="Proteomes" id="UP001156441">
    <property type="component" value="Unassembled WGS sequence"/>
</dbReference>
<sequence length="292" mass="32224">MMTRATDHVLRNARVLERRRFEYLFGSGDADAVLTALLPYRNPDGGFGNALEPDCRAPGSQPVTTLNAVAFLDELGAVDGDLGRGVLAYLVSVTAPDGGLPFVHPSAEGYPRAPWWRIPDSYEGSLVPTANILGLLHKNKVDHPWVAAADAFCWRRMEAITSTHPYEVLACLALLDHHPDRDRAAAFATRLGDLVRSAGLVRLTGDEPTPEGYTEGELQHPHDYAPRPDSLARRWFTDAELDASLDALTAAQAEDGGWPVPWLHWTPVIVHEWRPWLTIDALLTLRAYGRLN</sequence>